<protein>
    <submittedName>
        <fullName evidence="8">Acyl-CoA dehydrogenase family protein</fullName>
    </submittedName>
</protein>
<comment type="caution">
    <text evidence="8">The sequence shown here is derived from an EMBL/GenBank/DDBJ whole genome shotgun (WGS) entry which is preliminary data.</text>
</comment>
<feature type="domain" description="Acyl-CoA dehydrogenase/oxidase N-terminal" evidence="7">
    <location>
        <begin position="8"/>
        <end position="107"/>
    </location>
</feature>
<dbReference type="Gene3D" id="1.10.540.10">
    <property type="entry name" value="Acyl-CoA dehydrogenase/oxidase, N-terminal domain"/>
    <property type="match status" value="1"/>
</dbReference>
<comment type="similarity">
    <text evidence="2">Belongs to the acyl-CoA dehydrogenase family.</text>
</comment>
<dbReference type="RefSeq" id="WP_329779618.1">
    <property type="nucleotide sequence ID" value="NZ_JAYJJQ010000016.1"/>
</dbReference>
<evidence type="ECO:0000259" key="6">
    <source>
        <dbReference type="Pfam" id="PF00441"/>
    </source>
</evidence>
<reference evidence="8 9" key="1">
    <citation type="submission" date="2023-12" db="EMBL/GenBank/DDBJ databases">
        <title>Description of new species of Mycobacterium terrae complex isolated from sewage at the Sao Paulo Zoological Park Foundation in Brazil.</title>
        <authorList>
            <person name="Romagnoli C.L."/>
            <person name="Conceicao E.C."/>
            <person name="Machado E."/>
            <person name="Barreto L.B.P.F."/>
            <person name="Sharma A."/>
            <person name="Silva N.M."/>
            <person name="Marques L.E."/>
            <person name="Juliana M.A."/>
            <person name="Lourenco M.C.S."/>
            <person name="Digiampietri L.A."/>
            <person name="Suffys P.N."/>
            <person name="Viana-Niero C."/>
        </authorList>
    </citation>
    <scope>NUCLEOTIDE SEQUENCE [LARGE SCALE GENOMIC DNA]</scope>
    <source>
        <strain evidence="8 9">MYC017</strain>
    </source>
</reference>
<comment type="cofactor">
    <cofactor evidence="1">
        <name>FAD</name>
        <dbReference type="ChEBI" id="CHEBI:57692"/>
    </cofactor>
</comment>
<evidence type="ECO:0000256" key="1">
    <source>
        <dbReference type="ARBA" id="ARBA00001974"/>
    </source>
</evidence>
<dbReference type="InterPro" id="IPR013786">
    <property type="entry name" value="AcylCoA_DH/ox_N"/>
</dbReference>
<dbReference type="PANTHER" id="PTHR43884:SF20">
    <property type="entry name" value="ACYL-COA DEHYDROGENASE FADE28"/>
    <property type="match status" value="1"/>
</dbReference>
<evidence type="ECO:0000256" key="3">
    <source>
        <dbReference type="ARBA" id="ARBA00022630"/>
    </source>
</evidence>
<keyword evidence="3" id="KW-0285">Flavoprotein</keyword>
<keyword evidence="5" id="KW-0560">Oxidoreductase</keyword>
<feature type="domain" description="Acyl-CoA dehydrogenase/oxidase C-terminal" evidence="6">
    <location>
        <begin position="194"/>
        <end position="312"/>
    </location>
</feature>
<dbReference type="Proteomes" id="UP001299283">
    <property type="component" value="Unassembled WGS sequence"/>
</dbReference>
<evidence type="ECO:0000313" key="9">
    <source>
        <dbReference type="Proteomes" id="UP001299283"/>
    </source>
</evidence>
<gene>
    <name evidence="8" type="ORF">K5L39_16075</name>
</gene>
<dbReference type="PANTHER" id="PTHR43884">
    <property type="entry name" value="ACYL-COA DEHYDROGENASE"/>
    <property type="match status" value="1"/>
</dbReference>
<dbReference type="InterPro" id="IPR036250">
    <property type="entry name" value="AcylCo_DH-like_C"/>
</dbReference>
<proteinExistence type="inferred from homology"/>
<evidence type="ECO:0000259" key="7">
    <source>
        <dbReference type="Pfam" id="PF02771"/>
    </source>
</evidence>
<accession>A0ABU5YZY4</accession>
<dbReference type="SUPFAM" id="SSF47203">
    <property type="entry name" value="Acyl-CoA dehydrogenase C-terminal domain-like"/>
    <property type="match status" value="1"/>
</dbReference>
<evidence type="ECO:0000256" key="4">
    <source>
        <dbReference type="ARBA" id="ARBA00022827"/>
    </source>
</evidence>
<evidence type="ECO:0000313" key="8">
    <source>
        <dbReference type="EMBL" id="MEB3070704.1"/>
    </source>
</evidence>
<evidence type="ECO:0000256" key="2">
    <source>
        <dbReference type="ARBA" id="ARBA00009347"/>
    </source>
</evidence>
<name>A0ABU5YZY4_9MYCO</name>
<sequence>MDLLPTVDQVDIMTTVEQYLGQEWSSVKLHNLVDAGATAGDEIWCGAAGLGIFALGLSEDAGGAGCPIVEEALVFQVMGRRLAPIGFLASVLASRMAHALGENDLRDAVVAGTQRVALAVPTGDGGLQIFDGDHAALIVMAAEPWGLAWAPSEDRGEAVECLDPSVRMAALSSVPELLPVPAAAVEETRQLGTLLTSAMLVGVAEAARDASVGYAKERVQFGRPIGAHQAIKHRCADMAVRTEAAASLLHFAALALRDGRGDSDFQIAAAKRIATDAALSNALANIQVHGGMGFTWEHDAHLLLSRAHLLDQLFGNVRAQQASLLCAAPAVP</sequence>
<keyword evidence="4" id="KW-0274">FAD</keyword>
<dbReference type="EMBL" id="JAYJJQ010000016">
    <property type="protein sequence ID" value="MEB3070704.1"/>
    <property type="molecule type" value="Genomic_DNA"/>
</dbReference>
<keyword evidence="9" id="KW-1185">Reference proteome</keyword>
<dbReference type="SUPFAM" id="SSF56645">
    <property type="entry name" value="Acyl-CoA dehydrogenase NM domain-like"/>
    <property type="match status" value="1"/>
</dbReference>
<dbReference type="Gene3D" id="1.20.140.10">
    <property type="entry name" value="Butyryl-CoA Dehydrogenase, subunit A, domain 3"/>
    <property type="match status" value="1"/>
</dbReference>
<dbReference type="InterPro" id="IPR009100">
    <property type="entry name" value="AcylCoA_DH/oxidase_NM_dom_sf"/>
</dbReference>
<dbReference type="Pfam" id="PF00441">
    <property type="entry name" value="Acyl-CoA_dh_1"/>
    <property type="match status" value="1"/>
</dbReference>
<dbReference type="InterPro" id="IPR009075">
    <property type="entry name" value="AcylCo_DH/oxidase_C"/>
</dbReference>
<dbReference type="Pfam" id="PF02771">
    <property type="entry name" value="Acyl-CoA_dh_N"/>
    <property type="match status" value="1"/>
</dbReference>
<organism evidence="8 9">
    <name type="scientific">[Mycobacterium] vasticus</name>
    <dbReference type="NCBI Taxonomy" id="2875777"/>
    <lineage>
        <taxon>Bacteria</taxon>
        <taxon>Bacillati</taxon>
        <taxon>Actinomycetota</taxon>
        <taxon>Actinomycetes</taxon>
        <taxon>Mycobacteriales</taxon>
        <taxon>Mycobacteriaceae</taxon>
        <taxon>Mycolicibacter</taxon>
    </lineage>
</organism>
<evidence type="ECO:0000256" key="5">
    <source>
        <dbReference type="ARBA" id="ARBA00023002"/>
    </source>
</evidence>
<dbReference type="InterPro" id="IPR037069">
    <property type="entry name" value="AcylCoA_DH/ox_N_sf"/>
</dbReference>